<dbReference type="PANTHER" id="PTHR10963">
    <property type="entry name" value="GLYCOSYL HYDROLASE-RELATED"/>
    <property type="match status" value="1"/>
</dbReference>
<dbReference type="Proteomes" id="UP001216907">
    <property type="component" value="Unassembled WGS sequence"/>
</dbReference>
<organism evidence="3 4">
    <name type="scientific">Paludisphaera mucosa</name>
    <dbReference type="NCBI Taxonomy" id="3030827"/>
    <lineage>
        <taxon>Bacteria</taxon>
        <taxon>Pseudomonadati</taxon>
        <taxon>Planctomycetota</taxon>
        <taxon>Planctomycetia</taxon>
        <taxon>Isosphaerales</taxon>
        <taxon>Isosphaeraceae</taxon>
        <taxon>Paludisphaera</taxon>
    </lineage>
</organism>
<comment type="caution">
    <text evidence="3">The sequence shown here is derived from an EMBL/GenBank/DDBJ whole genome shotgun (WGS) entry which is preliminary data.</text>
</comment>
<comment type="similarity">
    <text evidence="1">Belongs to the glycosyl hydrolase 16 family.</text>
</comment>
<dbReference type="CDD" id="cd08023">
    <property type="entry name" value="GH16_laminarinase_like"/>
    <property type="match status" value="1"/>
</dbReference>
<evidence type="ECO:0000313" key="3">
    <source>
        <dbReference type="EMBL" id="MDG3005525.1"/>
    </source>
</evidence>
<name>A0ABT6FD79_9BACT</name>
<gene>
    <name evidence="3" type="ORF">PZE19_17195</name>
</gene>
<dbReference type="SUPFAM" id="SSF49899">
    <property type="entry name" value="Concanavalin A-like lectins/glucanases"/>
    <property type="match status" value="1"/>
</dbReference>
<dbReference type="Gene3D" id="2.60.120.200">
    <property type="match status" value="1"/>
</dbReference>
<dbReference type="InterPro" id="IPR013320">
    <property type="entry name" value="ConA-like_dom_sf"/>
</dbReference>
<proteinExistence type="inferred from homology"/>
<accession>A0ABT6FD79</accession>
<evidence type="ECO:0000256" key="1">
    <source>
        <dbReference type="ARBA" id="ARBA00006865"/>
    </source>
</evidence>
<dbReference type="Pfam" id="PF00722">
    <property type="entry name" value="Glyco_hydro_16"/>
    <property type="match status" value="1"/>
</dbReference>
<protein>
    <submittedName>
        <fullName evidence="3">Glycoside hydrolase family 16 protein</fullName>
    </submittedName>
</protein>
<keyword evidence="4" id="KW-1185">Reference proteome</keyword>
<keyword evidence="3" id="KW-0378">Hydrolase</keyword>
<sequence>MLESRRWAWIMLGTLAILAGHGIAEESPKGWNLVWNDEFDGDAIDRTKWDFDLGDGFYDYGANVWIGGWGNDELQYYTAEPRNIFVRDGSIHIRALKESLQGRGYTSARVKTRARDGSALFAKAYGRFEFRAKLPTGRGIWPALWMLPQDDAHGKWPCSGEIDVMEARGQDPHRVSGTIHFGSPWPANVHAEETYAFPPGQSFADYHVYAVEWEPGEIRWFVDDRCFATKHSWWTSRKTGPDGRGVKAEAESDVAAWPAPFDKPFHIIMNVAVGGRFLGNPDPTTSFPGEMLVDYVRVYDKNGGYGSPSPRSDEALPWRR</sequence>
<evidence type="ECO:0000259" key="2">
    <source>
        <dbReference type="PROSITE" id="PS51762"/>
    </source>
</evidence>
<dbReference type="GO" id="GO:0016787">
    <property type="term" value="F:hydrolase activity"/>
    <property type="evidence" value="ECO:0007669"/>
    <property type="project" value="UniProtKB-KW"/>
</dbReference>
<dbReference type="InterPro" id="IPR000757">
    <property type="entry name" value="Beta-glucanase-like"/>
</dbReference>
<dbReference type="PROSITE" id="PS51762">
    <property type="entry name" value="GH16_2"/>
    <property type="match status" value="1"/>
</dbReference>
<reference evidence="3 4" key="1">
    <citation type="submission" date="2023-03" db="EMBL/GenBank/DDBJ databases">
        <title>Paludisphaera mucosa sp. nov. a novel planctomycete from northern fen.</title>
        <authorList>
            <person name="Ivanova A."/>
        </authorList>
    </citation>
    <scope>NUCLEOTIDE SEQUENCE [LARGE SCALE GENOMIC DNA]</scope>
    <source>
        <strain evidence="3 4">Pla2</strain>
    </source>
</reference>
<evidence type="ECO:0000313" key="4">
    <source>
        <dbReference type="Proteomes" id="UP001216907"/>
    </source>
</evidence>
<dbReference type="EMBL" id="JARRAG010000002">
    <property type="protein sequence ID" value="MDG3005525.1"/>
    <property type="molecule type" value="Genomic_DNA"/>
</dbReference>
<dbReference type="PANTHER" id="PTHR10963:SF55">
    <property type="entry name" value="GLYCOSIDE HYDROLASE FAMILY 16 PROTEIN"/>
    <property type="match status" value="1"/>
</dbReference>
<dbReference type="InterPro" id="IPR050546">
    <property type="entry name" value="Glycosyl_Hydrlase_16"/>
</dbReference>
<feature type="domain" description="GH16" evidence="2">
    <location>
        <begin position="29"/>
        <end position="304"/>
    </location>
</feature>
<dbReference type="RefSeq" id="WP_277861857.1">
    <property type="nucleotide sequence ID" value="NZ_JARRAG010000002.1"/>
</dbReference>